<proteinExistence type="predicted"/>
<dbReference type="Proteomes" id="UP000188605">
    <property type="component" value="Unassembled WGS sequence"/>
</dbReference>
<evidence type="ECO:0000313" key="1">
    <source>
        <dbReference type="EMBL" id="ONI42992.1"/>
    </source>
</evidence>
<evidence type="ECO:0000313" key="2">
    <source>
        <dbReference type="Proteomes" id="UP000188605"/>
    </source>
</evidence>
<name>A0ACC8XHR8_9FIRM</name>
<keyword evidence="2" id="KW-1185">Reference proteome</keyword>
<accession>A0ACC8XHR8</accession>
<organism evidence="1 2">
    <name type="scientific">Candidatus Epulonipiscium fishelsonii</name>
    <dbReference type="NCBI Taxonomy" id="77094"/>
    <lineage>
        <taxon>Bacteria</taxon>
        <taxon>Bacillati</taxon>
        <taxon>Bacillota</taxon>
        <taxon>Clostridia</taxon>
        <taxon>Lachnospirales</taxon>
        <taxon>Lachnospiraceae</taxon>
        <taxon>Candidatus Epulonipiscium</taxon>
    </lineage>
</organism>
<reference evidence="1" key="1">
    <citation type="submission" date="2016-08" db="EMBL/GenBank/DDBJ databases">
        <authorList>
            <person name="Ngugi D.K."/>
            <person name="Miyake S."/>
            <person name="Stingl U."/>
        </authorList>
    </citation>
    <scope>NUCLEOTIDE SEQUENCE</scope>
    <source>
        <strain evidence="1">SCG-B11WGA-EpuloA1</strain>
    </source>
</reference>
<dbReference type="EMBL" id="LJDB01000001">
    <property type="protein sequence ID" value="ONI42992.1"/>
    <property type="molecule type" value="Genomic_DNA"/>
</dbReference>
<sequence length="345" mass="39307">MNKPYIIAEIGVNFYDTAKELNISLIEAAKMYIKAAKLNGANAVKFQSYKADTIVSKNSPAYWDISKEPTRSQYELFQKHDLFNINDYKELFIYCKSLDVEFMSTPFDFASVDYLDNLVDIYKISSSDLTNLPFIEYIAKKNKPIFLSTGASYISEIEEAVRLIQSLNSNELCIMHCVLSYPTKNEDANLSMITHLKNIFPNLKIGYSDHTQPDSTMTVLTTAYLLGAEVIEKHFTLNKNLTGNDHYHAMDPSDLNLIVNNLSLVQTVLGKSYKTVLDCEVIPRREARRSIVINNNLKEGDIIKKEDIMLKRPGIGISPKYMDIIIGKKVLKDIEKDTILTWEII</sequence>
<comment type="caution">
    <text evidence="1">The sequence shown here is derived from an EMBL/GenBank/DDBJ whole genome shotgun (WGS) entry which is preliminary data.</text>
</comment>
<protein>
    <submittedName>
        <fullName evidence="1">Acetylneuraminic acid synthetase</fullName>
    </submittedName>
</protein>
<gene>
    <name evidence="1" type="ORF">AN396_00075</name>
</gene>